<dbReference type="PANTHER" id="PTHR14239">
    <property type="entry name" value="DUDULIN-RELATED"/>
    <property type="match status" value="1"/>
</dbReference>
<dbReference type="Gene3D" id="3.40.50.720">
    <property type="entry name" value="NAD(P)-binding Rossmann-like Domain"/>
    <property type="match status" value="1"/>
</dbReference>
<organism evidence="3 4">
    <name type="scientific">Gloeomargarita lithophora Alchichica-D10</name>
    <dbReference type="NCBI Taxonomy" id="1188229"/>
    <lineage>
        <taxon>Bacteria</taxon>
        <taxon>Bacillati</taxon>
        <taxon>Cyanobacteriota</taxon>
        <taxon>Cyanophyceae</taxon>
        <taxon>Gloeomargaritales</taxon>
        <taxon>Gloeomargaritaceae</taxon>
        <taxon>Gloeomargarita</taxon>
    </lineage>
</organism>
<dbReference type="AlphaFoldDB" id="A0A1J0AFT4"/>
<feature type="domain" description="Pyrroline-5-carboxylate reductase catalytic N-terminal" evidence="2">
    <location>
        <begin position="3"/>
        <end position="95"/>
    </location>
</feature>
<sequence length="227" mass="25738">MAKIGVLGTGRMGVRLAQMFAQVGHSVTLGSRTPQRAEQIAEALGLSNLRAGEYREAAQAEVIVPAMFLRDGMLDILEPLRQDFDHKVYLDISNPFNDTYTDFILPWDTSGAEHIQHRFPKTRVVGAFKNVWWEVFDAPYFGETLSDVFVVSDDEEAKRIILDLGKNTPFCYIDAGRLCNARTIERMTLLSGELGLRYGYFPRMNYKFLGETWKVGKQDRLGHLLAQ</sequence>
<dbReference type="RefSeq" id="WP_172819678.1">
    <property type="nucleotide sequence ID" value="NZ_CP017675.1"/>
</dbReference>
<evidence type="ECO:0000313" key="3">
    <source>
        <dbReference type="EMBL" id="APB34776.1"/>
    </source>
</evidence>
<dbReference type="InterPro" id="IPR036291">
    <property type="entry name" value="NAD(P)-bd_dom_sf"/>
</dbReference>
<dbReference type="KEGG" id="glt:GlitD10_2440"/>
<dbReference type="InterPro" id="IPR028939">
    <property type="entry name" value="P5C_Rdtase_cat_N"/>
</dbReference>
<evidence type="ECO:0000313" key="4">
    <source>
        <dbReference type="Proteomes" id="UP000180235"/>
    </source>
</evidence>
<dbReference type="STRING" id="1188229.GlitD10_2440"/>
<evidence type="ECO:0000256" key="1">
    <source>
        <dbReference type="ARBA" id="ARBA00023002"/>
    </source>
</evidence>
<name>A0A1J0AFT4_9CYAN</name>
<accession>A0A1J0AFT4</accession>
<protein>
    <submittedName>
        <fullName evidence="3">NADP oxidoreductase coenzyme F420-dependent</fullName>
    </submittedName>
</protein>
<keyword evidence="1" id="KW-0560">Oxidoreductase</keyword>
<dbReference type="EMBL" id="CP017675">
    <property type="protein sequence ID" value="APB34776.1"/>
    <property type="molecule type" value="Genomic_DNA"/>
</dbReference>
<dbReference type="Pfam" id="PF03807">
    <property type="entry name" value="F420_oxidored"/>
    <property type="match status" value="1"/>
</dbReference>
<dbReference type="InterPro" id="IPR051267">
    <property type="entry name" value="STEAP_metalloreductase"/>
</dbReference>
<evidence type="ECO:0000259" key="2">
    <source>
        <dbReference type="Pfam" id="PF03807"/>
    </source>
</evidence>
<reference evidence="3 4" key="1">
    <citation type="submission" date="2016-10" db="EMBL/GenBank/DDBJ databases">
        <title>Description of Gloeomargarita lithophora gen. nov., sp. nov., a thylakoid-bearing basal-branching cyanobacterium with intracellular carbonates, and proposal for Gloeomargaritales ord. nov.</title>
        <authorList>
            <person name="Moreira D."/>
            <person name="Tavera R."/>
            <person name="Benzerara K."/>
            <person name="Skouri-Panet F."/>
            <person name="Couradeau E."/>
            <person name="Gerard E."/>
            <person name="Loussert C."/>
            <person name="Novelo E."/>
            <person name="Zivanovic Y."/>
            <person name="Lopez-Garcia P."/>
        </authorList>
    </citation>
    <scope>NUCLEOTIDE SEQUENCE [LARGE SCALE GENOMIC DNA]</scope>
    <source>
        <strain evidence="3 4">D10</strain>
    </source>
</reference>
<proteinExistence type="predicted"/>
<dbReference type="Proteomes" id="UP000180235">
    <property type="component" value="Chromosome"/>
</dbReference>
<gene>
    <name evidence="3" type="ORF">GlitD10_2440</name>
</gene>
<dbReference type="SUPFAM" id="SSF51735">
    <property type="entry name" value="NAD(P)-binding Rossmann-fold domains"/>
    <property type="match status" value="1"/>
</dbReference>
<keyword evidence="4" id="KW-1185">Reference proteome</keyword>
<dbReference type="GO" id="GO:0016491">
    <property type="term" value="F:oxidoreductase activity"/>
    <property type="evidence" value="ECO:0007669"/>
    <property type="project" value="UniProtKB-KW"/>
</dbReference>